<protein>
    <submittedName>
        <fullName evidence="2">Uncharacterized protein</fullName>
    </submittedName>
</protein>
<sequence>MSVFENSACLELPFADWIACGDGLGGSRPSVLGWPVGTLGLSDVDCITVCAIKADCHGHIPFRGPIVKMLHFICAGVCLQMALAFHANNFKPWKPRHPQPISLRRYPDSHTPVGRKPPPSAWCCDPSPCTLPPPKHSLPSKPPAEACVPTSSNTQLCSPLSSSSQPQELCMPPLKSEKPRPDAVPLDDQAPHALNSHPTSVHDVQDVISDAPTELPPLEGGAIEAGSPSTGISCSDGSLEDFFRPTDLQNDISIDSDILADDASWGISDLHQPFQQFDDFASLKAICLYSEPPSMFCDAFNDHWDPGDGPGSWSKNS</sequence>
<proteinExistence type="predicted"/>
<accession>A0A8A1MC19</accession>
<feature type="compositionally biased region" description="Low complexity" evidence="1">
    <location>
        <begin position="157"/>
        <end position="169"/>
    </location>
</feature>
<evidence type="ECO:0000313" key="3">
    <source>
        <dbReference type="Proteomes" id="UP000663671"/>
    </source>
</evidence>
<reference evidence="2" key="1">
    <citation type="submission" date="2021-01" db="EMBL/GenBank/DDBJ databases">
        <title>Chromosome-level genome assembly of a human fungal pathogen reveals clustering of transcriptionally co-regulated genes.</title>
        <authorList>
            <person name="Voorhies M."/>
            <person name="Cohen S."/>
            <person name="Shea T.P."/>
            <person name="Petrus S."/>
            <person name="Munoz J.F."/>
            <person name="Poplawski S."/>
            <person name="Goldman W.E."/>
            <person name="Michael T."/>
            <person name="Cuomo C.A."/>
            <person name="Sil A."/>
            <person name="Beyhan S."/>
        </authorList>
    </citation>
    <scope>NUCLEOTIDE SEQUENCE</scope>
    <source>
        <strain evidence="2">WU24</strain>
    </source>
</reference>
<dbReference type="OrthoDB" id="4206122at2759"/>
<feature type="region of interest" description="Disordered" evidence="1">
    <location>
        <begin position="157"/>
        <end position="231"/>
    </location>
</feature>
<dbReference type="AlphaFoldDB" id="A0A8A1MC19"/>
<evidence type="ECO:0000313" key="2">
    <source>
        <dbReference type="EMBL" id="QSS61687.1"/>
    </source>
</evidence>
<dbReference type="EMBL" id="CP069111">
    <property type="protein sequence ID" value="QSS61687.1"/>
    <property type="molecule type" value="Genomic_DNA"/>
</dbReference>
<dbReference type="Proteomes" id="UP000663671">
    <property type="component" value="Chromosome 5"/>
</dbReference>
<name>A0A8A1MC19_AJECA</name>
<evidence type="ECO:0000256" key="1">
    <source>
        <dbReference type="SAM" id="MobiDB-lite"/>
    </source>
</evidence>
<gene>
    <name evidence="2" type="ORF">I7I51_03864</name>
</gene>
<dbReference type="VEuPathDB" id="FungiDB:I7I51_03864"/>
<organism evidence="2 3">
    <name type="scientific">Ajellomyces capsulatus</name>
    <name type="common">Darling's disease fungus</name>
    <name type="synonym">Histoplasma capsulatum</name>
    <dbReference type="NCBI Taxonomy" id="5037"/>
    <lineage>
        <taxon>Eukaryota</taxon>
        <taxon>Fungi</taxon>
        <taxon>Dikarya</taxon>
        <taxon>Ascomycota</taxon>
        <taxon>Pezizomycotina</taxon>
        <taxon>Eurotiomycetes</taxon>
        <taxon>Eurotiomycetidae</taxon>
        <taxon>Onygenales</taxon>
        <taxon>Ajellomycetaceae</taxon>
        <taxon>Histoplasma</taxon>
    </lineage>
</organism>